<sequence>MFRKVLALWDRKTPFESALFHAVAQKNPHLQIVTDLLEAGFSVHWGTESQPYTPFQIALLKNHDSRTAQLLLDHGAVLGGSMYNESFLQRSFDKFVLLIKLGVSAEPKTLGRVVKRERRKSMSTTSLRDLYSKALSDLGLADTSGPFAQNETDTSTSQHHPLDDAKDKAAGFASEPTENVEQSGQSAILTDDSLIHAQLSKLGSPSCQVASYPTGWEYHIGQTWEQVYGEGRSVRHCGTRGQITWHWKRRKRLADIMGWLESEKSFQERYSQFTSLDASDPSGATLLMKVCARKKPVLVANILYILDMDCVQGAIHHYDNNGMTAVHYAAAVGDVEALKVLLFPGNLLKRAVNIWRLQDELYRSRCLPSRPKGFKGEYQVSDCVPDSDGPPQPWLDIFEELPAETKDRIELPNINFSECELTESESCLMPEKLKSAEKSRTPLHEAALHGQLAAVKFLLEYSEINAKLRDIHGKTAADIALEGDYYDIHNLITTHMGGR</sequence>
<evidence type="ECO:0000313" key="6">
    <source>
        <dbReference type="Proteomes" id="UP000574317"/>
    </source>
</evidence>
<keyword evidence="2 3" id="KW-0040">ANK repeat</keyword>
<evidence type="ECO:0000313" key="5">
    <source>
        <dbReference type="EMBL" id="KAF5557260.1"/>
    </source>
</evidence>
<dbReference type="InterPro" id="IPR002110">
    <property type="entry name" value="Ankyrin_rpt"/>
</dbReference>
<dbReference type="PROSITE" id="PS50088">
    <property type="entry name" value="ANK_REPEAT"/>
    <property type="match status" value="2"/>
</dbReference>
<evidence type="ECO:0000256" key="2">
    <source>
        <dbReference type="ARBA" id="ARBA00023043"/>
    </source>
</evidence>
<comment type="caution">
    <text evidence="5">The sequence shown here is derived from an EMBL/GenBank/DDBJ whole genome shotgun (WGS) entry which is preliminary data.</text>
</comment>
<keyword evidence="6" id="KW-1185">Reference proteome</keyword>
<feature type="repeat" description="ANK" evidence="3">
    <location>
        <begin position="321"/>
        <end position="345"/>
    </location>
</feature>
<evidence type="ECO:0000256" key="1">
    <source>
        <dbReference type="ARBA" id="ARBA00022737"/>
    </source>
</evidence>
<feature type="region of interest" description="Disordered" evidence="4">
    <location>
        <begin position="142"/>
        <end position="184"/>
    </location>
</feature>
<evidence type="ECO:0000256" key="4">
    <source>
        <dbReference type="SAM" id="MobiDB-lite"/>
    </source>
</evidence>
<dbReference type="Pfam" id="PF00023">
    <property type="entry name" value="Ank"/>
    <property type="match status" value="1"/>
</dbReference>
<dbReference type="GO" id="GO:0005634">
    <property type="term" value="C:nucleus"/>
    <property type="evidence" value="ECO:0007669"/>
    <property type="project" value="TreeGrafter"/>
</dbReference>
<dbReference type="SUPFAM" id="SSF48403">
    <property type="entry name" value="Ankyrin repeat"/>
    <property type="match status" value="1"/>
</dbReference>
<dbReference type="PROSITE" id="PS50297">
    <property type="entry name" value="ANK_REP_REGION"/>
    <property type="match status" value="2"/>
</dbReference>
<name>A0A8H5NA03_9HYPO</name>
<keyword evidence="1" id="KW-0677">Repeat</keyword>
<proteinExistence type="predicted"/>
<evidence type="ECO:0008006" key="7">
    <source>
        <dbReference type="Google" id="ProtNLM"/>
    </source>
</evidence>
<evidence type="ECO:0000256" key="3">
    <source>
        <dbReference type="PROSITE-ProRule" id="PRU00023"/>
    </source>
</evidence>
<feature type="compositionally biased region" description="Basic and acidic residues" evidence="4">
    <location>
        <begin position="160"/>
        <end position="169"/>
    </location>
</feature>
<feature type="repeat" description="ANK" evidence="3">
    <location>
        <begin position="438"/>
        <end position="460"/>
    </location>
</feature>
<protein>
    <recommendedName>
        <fullName evidence="7">Ankyrin</fullName>
    </recommendedName>
</protein>
<dbReference type="InterPro" id="IPR036770">
    <property type="entry name" value="Ankyrin_rpt-contain_sf"/>
</dbReference>
<gene>
    <name evidence="5" type="ORF">FNAPI_5472</name>
</gene>
<dbReference type="PANTHER" id="PTHR24124:SF14">
    <property type="entry name" value="CHROMOSOME UNDETERMINED SCAFFOLD_25, WHOLE GENOME SHOTGUN SEQUENCE"/>
    <property type="match status" value="1"/>
</dbReference>
<dbReference type="PANTHER" id="PTHR24124">
    <property type="entry name" value="ANKYRIN REPEAT FAMILY A"/>
    <property type="match status" value="1"/>
</dbReference>
<dbReference type="GO" id="GO:0010468">
    <property type="term" value="P:regulation of gene expression"/>
    <property type="evidence" value="ECO:0007669"/>
    <property type="project" value="TreeGrafter"/>
</dbReference>
<dbReference type="Proteomes" id="UP000574317">
    <property type="component" value="Unassembled WGS sequence"/>
</dbReference>
<dbReference type="EMBL" id="JAAOAO010000200">
    <property type="protein sequence ID" value="KAF5557260.1"/>
    <property type="molecule type" value="Genomic_DNA"/>
</dbReference>
<dbReference type="AlphaFoldDB" id="A0A8H5NA03"/>
<accession>A0A8H5NA03</accession>
<organism evidence="5 6">
    <name type="scientific">Fusarium napiforme</name>
    <dbReference type="NCBI Taxonomy" id="42672"/>
    <lineage>
        <taxon>Eukaryota</taxon>
        <taxon>Fungi</taxon>
        <taxon>Dikarya</taxon>
        <taxon>Ascomycota</taxon>
        <taxon>Pezizomycotina</taxon>
        <taxon>Sordariomycetes</taxon>
        <taxon>Hypocreomycetidae</taxon>
        <taxon>Hypocreales</taxon>
        <taxon>Nectriaceae</taxon>
        <taxon>Fusarium</taxon>
        <taxon>Fusarium fujikuroi species complex</taxon>
    </lineage>
</organism>
<feature type="compositionally biased region" description="Polar residues" evidence="4">
    <location>
        <begin position="146"/>
        <end position="159"/>
    </location>
</feature>
<dbReference type="Pfam" id="PF12796">
    <property type="entry name" value="Ank_2"/>
    <property type="match status" value="1"/>
</dbReference>
<dbReference type="SMART" id="SM00248">
    <property type="entry name" value="ANK"/>
    <property type="match status" value="4"/>
</dbReference>
<dbReference type="Gene3D" id="1.25.40.20">
    <property type="entry name" value="Ankyrin repeat-containing domain"/>
    <property type="match status" value="3"/>
</dbReference>
<reference evidence="5 6" key="1">
    <citation type="submission" date="2020-05" db="EMBL/GenBank/DDBJ databases">
        <title>Identification and distribution of gene clusters putatively required for synthesis of sphingolipid metabolism inhibitors in phylogenetically diverse species of the filamentous fungus Fusarium.</title>
        <authorList>
            <person name="Kim H.-S."/>
            <person name="Busman M."/>
            <person name="Brown D.W."/>
            <person name="Divon H."/>
            <person name="Uhlig S."/>
            <person name="Proctor R.H."/>
        </authorList>
    </citation>
    <scope>NUCLEOTIDE SEQUENCE [LARGE SCALE GENOMIC DNA]</scope>
    <source>
        <strain evidence="5 6">NRRL 25196</strain>
    </source>
</reference>